<keyword evidence="6 8" id="KW-1133">Transmembrane helix</keyword>
<keyword evidence="5 8" id="KW-0812">Transmembrane</keyword>
<keyword evidence="3 8" id="KW-0813">Transport</keyword>
<evidence type="ECO:0000256" key="4">
    <source>
        <dbReference type="ARBA" id="ARBA00022475"/>
    </source>
</evidence>
<evidence type="ECO:0000256" key="2">
    <source>
        <dbReference type="ARBA" id="ARBA00009765"/>
    </source>
</evidence>
<reference evidence="9 10" key="1">
    <citation type="submission" date="2022-09" db="EMBL/GenBank/DDBJ databases">
        <authorList>
            <person name="Han X.L."/>
            <person name="Wang Q."/>
            <person name="Lu T."/>
        </authorList>
    </citation>
    <scope>NUCLEOTIDE SEQUENCE [LARGE SCALE GENOMIC DNA]</scope>
    <source>
        <strain evidence="9 10">WQ 127069</strain>
    </source>
</reference>
<dbReference type="PANTHER" id="PTHR46494:SF1">
    <property type="entry name" value="CORA FAMILY METAL ION TRANSPORTER (EUROFUNG)"/>
    <property type="match status" value="1"/>
</dbReference>
<evidence type="ECO:0000313" key="9">
    <source>
        <dbReference type="EMBL" id="MCU6798293.1"/>
    </source>
</evidence>
<feature type="transmembrane region" description="Helical" evidence="8">
    <location>
        <begin position="251"/>
        <end position="271"/>
    </location>
</feature>
<evidence type="ECO:0000256" key="8">
    <source>
        <dbReference type="RuleBase" id="RU362010"/>
    </source>
</evidence>
<keyword evidence="4 8" id="KW-1003">Cell membrane</keyword>
<dbReference type="SUPFAM" id="SSF144083">
    <property type="entry name" value="Magnesium transport protein CorA, transmembrane region"/>
    <property type="match status" value="1"/>
</dbReference>
<comment type="similarity">
    <text evidence="2 8">Belongs to the CorA metal ion transporter (MIT) (TC 1.A.35) family.</text>
</comment>
<dbReference type="InterPro" id="IPR045863">
    <property type="entry name" value="CorA_TM1_TM2"/>
</dbReference>
<evidence type="ECO:0000256" key="3">
    <source>
        <dbReference type="ARBA" id="ARBA00022448"/>
    </source>
</evidence>
<comment type="function">
    <text evidence="8">Mediates influx of magnesium ions.</text>
</comment>
<protein>
    <recommendedName>
        <fullName evidence="8">Magnesium transport protein CorA</fullName>
    </recommendedName>
</protein>
<dbReference type="InterPro" id="IPR002523">
    <property type="entry name" value="MgTranspt_CorA/ZnTranspt_ZntB"/>
</dbReference>
<dbReference type="Gene3D" id="3.30.460.20">
    <property type="entry name" value="CorA soluble domain-like"/>
    <property type="match status" value="1"/>
</dbReference>
<dbReference type="CDD" id="cd12822">
    <property type="entry name" value="TmCorA-like"/>
    <property type="match status" value="1"/>
</dbReference>
<keyword evidence="10" id="KW-1185">Reference proteome</keyword>
<dbReference type="Proteomes" id="UP001652445">
    <property type="component" value="Unassembled WGS sequence"/>
</dbReference>
<evidence type="ECO:0000256" key="5">
    <source>
        <dbReference type="ARBA" id="ARBA00022692"/>
    </source>
</evidence>
<comment type="caution">
    <text evidence="9">The sequence shown here is derived from an EMBL/GenBank/DDBJ whole genome shotgun (WGS) entry which is preliminary data.</text>
</comment>
<keyword evidence="8" id="KW-0460">Magnesium</keyword>
<accession>A0ABT2UUJ5</accession>
<dbReference type="InterPro" id="IPR004488">
    <property type="entry name" value="Mg/Co-transport_prot_CorA"/>
</dbReference>
<comment type="subcellular location">
    <subcellularLocation>
        <location evidence="1">Cell membrane</location>
        <topology evidence="1">Multi-pass membrane protein</topology>
    </subcellularLocation>
    <subcellularLocation>
        <location evidence="8">Membrane</location>
        <topology evidence="8">Multi-pass membrane protein</topology>
    </subcellularLocation>
</comment>
<keyword evidence="7 8" id="KW-0472">Membrane</keyword>
<dbReference type="NCBIfam" id="TIGR00383">
    <property type="entry name" value="corA"/>
    <property type="match status" value="1"/>
</dbReference>
<evidence type="ECO:0000256" key="7">
    <source>
        <dbReference type="ARBA" id="ARBA00023136"/>
    </source>
</evidence>
<organism evidence="9 10">
    <name type="scientific">Paenibacillus baimaensis</name>
    <dbReference type="NCBI Taxonomy" id="2982185"/>
    <lineage>
        <taxon>Bacteria</taxon>
        <taxon>Bacillati</taxon>
        <taxon>Bacillota</taxon>
        <taxon>Bacilli</taxon>
        <taxon>Bacillales</taxon>
        <taxon>Paenibacillaceae</taxon>
        <taxon>Paenibacillus</taxon>
    </lineage>
</organism>
<dbReference type="InterPro" id="IPR045861">
    <property type="entry name" value="CorA_cytoplasmic_dom"/>
</dbReference>
<dbReference type="RefSeq" id="WP_262689027.1">
    <property type="nucleotide sequence ID" value="NZ_JAOQIO010000125.1"/>
</dbReference>
<sequence length="309" mass="36545">MLIYNTLTHRTTTEKVRKPEDHEMVWIRLRNPESSETKHVLSDLLESHHLLVEDCIQLHGRPKMDRYKNNIFISFFAINEQYDPMEIALVIGKNYVVSVYEADIPLLDSLYEEFKEIEGRMTFPAQILYHIMDRCVDEYVQVIDHIEDKVETWEEAIHDDPYAPISREIFQLKRITHNLRRVFVEERTVIGTISHQSFPYSHPDADVYFADIFDHISRVVDSIDMYRESLTGLLEMQVSMKSDRMNETMKTLTVISTIFLPLTFVAGVYGMNFKDIPELDWSFGYLYVWILMAAIMVGMLFFFKSKKWM</sequence>
<dbReference type="SUPFAM" id="SSF143865">
    <property type="entry name" value="CorA soluble domain-like"/>
    <property type="match status" value="1"/>
</dbReference>
<dbReference type="Gene3D" id="1.20.58.340">
    <property type="entry name" value="Magnesium transport protein CorA, transmembrane region"/>
    <property type="match status" value="2"/>
</dbReference>
<evidence type="ECO:0000313" key="10">
    <source>
        <dbReference type="Proteomes" id="UP001652445"/>
    </source>
</evidence>
<dbReference type="EMBL" id="JAOQIO010000125">
    <property type="protein sequence ID" value="MCU6798293.1"/>
    <property type="molecule type" value="Genomic_DNA"/>
</dbReference>
<keyword evidence="8" id="KW-0406">Ion transport</keyword>
<dbReference type="PANTHER" id="PTHR46494">
    <property type="entry name" value="CORA FAMILY METAL ION TRANSPORTER (EUROFUNG)"/>
    <property type="match status" value="1"/>
</dbReference>
<proteinExistence type="inferred from homology"/>
<dbReference type="Pfam" id="PF01544">
    <property type="entry name" value="CorA"/>
    <property type="match status" value="1"/>
</dbReference>
<evidence type="ECO:0000256" key="6">
    <source>
        <dbReference type="ARBA" id="ARBA00022989"/>
    </source>
</evidence>
<evidence type="ECO:0000256" key="1">
    <source>
        <dbReference type="ARBA" id="ARBA00004651"/>
    </source>
</evidence>
<name>A0ABT2UUJ5_9BACL</name>
<gene>
    <name evidence="8 9" type="primary">corA</name>
    <name evidence="9" type="ORF">OB236_39810</name>
</gene>
<feature type="transmembrane region" description="Helical" evidence="8">
    <location>
        <begin position="283"/>
        <end position="303"/>
    </location>
</feature>